<dbReference type="PROSITE" id="PS51085">
    <property type="entry name" value="2FE2S_FER_2"/>
    <property type="match status" value="1"/>
</dbReference>
<keyword evidence="7" id="KW-1185">Reference proteome</keyword>
<dbReference type="EC" id="1.3.5.1" evidence="6"/>
<comment type="similarity">
    <text evidence="2">Belongs to the succinate dehydrogenase/fumarate reductase iron-sulfur protein family.</text>
</comment>
<dbReference type="Gene3D" id="1.10.1060.10">
    <property type="entry name" value="Alpha-helical ferredoxin"/>
    <property type="match status" value="1"/>
</dbReference>
<accession>A0A5E6M6D4</accession>
<evidence type="ECO:0000256" key="2">
    <source>
        <dbReference type="ARBA" id="ARBA00009433"/>
    </source>
</evidence>
<dbReference type="InterPro" id="IPR006058">
    <property type="entry name" value="2Fe2S_fd_BS"/>
</dbReference>
<dbReference type="EMBL" id="CABFVA020000015">
    <property type="protein sequence ID" value="VVM05114.1"/>
    <property type="molecule type" value="Genomic_DNA"/>
</dbReference>
<dbReference type="SUPFAM" id="SSF46548">
    <property type="entry name" value="alpha-helical ferredoxin"/>
    <property type="match status" value="1"/>
</dbReference>
<dbReference type="PANTHER" id="PTHR11921:SF41">
    <property type="entry name" value="SUCCINATE DEHYDROGENASE"/>
    <property type="match status" value="1"/>
</dbReference>
<dbReference type="NCBIfam" id="NF005746">
    <property type="entry name" value="PRK07570.1"/>
    <property type="match status" value="1"/>
</dbReference>
<dbReference type="OrthoDB" id="9804391at2"/>
<evidence type="ECO:0000313" key="6">
    <source>
        <dbReference type="EMBL" id="VVM05114.1"/>
    </source>
</evidence>
<name>A0A5E6M6D4_9BACT</name>
<dbReference type="InterPro" id="IPR025192">
    <property type="entry name" value="Succ_DH/fum_Rdtase_N"/>
</dbReference>
<dbReference type="RefSeq" id="WP_142659329.1">
    <property type="nucleotide sequence ID" value="NZ_CABFVA020000015.1"/>
</dbReference>
<keyword evidence="6" id="KW-0560">Oxidoreductase</keyword>
<dbReference type="PROSITE" id="PS51379">
    <property type="entry name" value="4FE4S_FER_2"/>
    <property type="match status" value="1"/>
</dbReference>
<feature type="domain" description="4Fe-4S ferredoxin-type" evidence="5">
    <location>
        <begin position="150"/>
        <end position="180"/>
    </location>
</feature>
<evidence type="ECO:0000256" key="1">
    <source>
        <dbReference type="ARBA" id="ARBA00001927"/>
    </source>
</evidence>
<dbReference type="EC" id="1.3.5.4" evidence="6"/>
<dbReference type="InterPro" id="IPR050573">
    <property type="entry name" value="SDH/FRD_Iron-Sulfur"/>
</dbReference>
<dbReference type="Gene3D" id="3.10.20.30">
    <property type="match status" value="1"/>
</dbReference>
<dbReference type="AlphaFoldDB" id="A0A5E6M6D4"/>
<dbReference type="InterPro" id="IPR036010">
    <property type="entry name" value="2Fe-2S_ferredoxin-like_sf"/>
</dbReference>
<dbReference type="InterPro" id="IPR017896">
    <property type="entry name" value="4Fe4S_Fe-S-bd"/>
</dbReference>
<protein>
    <submittedName>
        <fullName evidence="6">Succinate dehydrogenase / fumarate reductase, iron-sulfur subunit</fullName>
        <ecNumber evidence="6">1.3.5.1</ecNumber>
        <ecNumber evidence="6">1.3.5.4</ecNumber>
    </submittedName>
</protein>
<dbReference type="GO" id="GO:0009055">
    <property type="term" value="F:electron transfer activity"/>
    <property type="evidence" value="ECO:0007669"/>
    <property type="project" value="InterPro"/>
</dbReference>
<comment type="cofactor">
    <cofactor evidence="1">
        <name>[3Fe-4S] cluster</name>
        <dbReference type="ChEBI" id="CHEBI:21137"/>
    </cofactor>
</comment>
<evidence type="ECO:0000259" key="5">
    <source>
        <dbReference type="PROSITE" id="PS51379"/>
    </source>
</evidence>
<dbReference type="Pfam" id="PF12838">
    <property type="entry name" value="Fer4_7"/>
    <property type="match status" value="1"/>
</dbReference>
<dbReference type="InterPro" id="IPR009051">
    <property type="entry name" value="Helical_ferredxn"/>
</dbReference>
<dbReference type="GO" id="GO:0022904">
    <property type="term" value="P:respiratory electron transport chain"/>
    <property type="evidence" value="ECO:0007669"/>
    <property type="project" value="TreeGrafter"/>
</dbReference>
<feature type="domain" description="2Fe-2S ferredoxin-type" evidence="4">
    <location>
        <begin position="1"/>
        <end position="103"/>
    </location>
</feature>
<evidence type="ECO:0000259" key="4">
    <source>
        <dbReference type="PROSITE" id="PS51085"/>
    </source>
</evidence>
<dbReference type="GO" id="GO:0008177">
    <property type="term" value="F:succinate dehydrogenase (quinone) activity"/>
    <property type="evidence" value="ECO:0007669"/>
    <property type="project" value="UniProtKB-EC"/>
</dbReference>
<comment type="cofactor">
    <cofactor evidence="3">
        <name>[2Fe-2S] cluster</name>
        <dbReference type="ChEBI" id="CHEBI:190135"/>
    </cofactor>
</comment>
<evidence type="ECO:0000313" key="7">
    <source>
        <dbReference type="Proteomes" id="UP000334923"/>
    </source>
</evidence>
<dbReference type="PANTHER" id="PTHR11921">
    <property type="entry name" value="SUCCINATE DEHYDROGENASE IRON-SULFUR PROTEIN"/>
    <property type="match status" value="1"/>
</dbReference>
<dbReference type="InterPro" id="IPR001041">
    <property type="entry name" value="2Fe-2S_ferredoxin-type"/>
</dbReference>
<dbReference type="PROSITE" id="PS00197">
    <property type="entry name" value="2FE2S_FER_1"/>
    <property type="match status" value="1"/>
</dbReference>
<reference evidence="6 7" key="1">
    <citation type="submission" date="2019-09" db="EMBL/GenBank/DDBJ databases">
        <authorList>
            <person name="Cremers G."/>
        </authorList>
    </citation>
    <scope>NUCLEOTIDE SEQUENCE [LARGE SCALE GENOMIC DNA]</scope>
    <source>
        <strain evidence="6">4A</strain>
    </source>
</reference>
<organism evidence="6 7">
    <name type="scientific">Methylacidimicrobium tartarophylax</name>
    <dbReference type="NCBI Taxonomy" id="1041768"/>
    <lineage>
        <taxon>Bacteria</taxon>
        <taxon>Pseudomonadati</taxon>
        <taxon>Verrucomicrobiota</taxon>
        <taxon>Methylacidimicrobium</taxon>
    </lineage>
</organism>
<evidence type="ECO:0000256" key="3">
    <source>
        <dbReference type="ARBA" id="ARBA00034078"/>
    </source>
</evidence>
<proteinExistence type="inferred from homology"/>
<dbReference type="InterPro" id="IPR012675">
    <property type="entry name" value="Beta-grasp_dom_sf"/>
</dbReference>
<dbReference type="Pfam" id="PF13085">
    <property type="entry name" value="Fer2_3"/>
    <property type="match status" value="1"/>
</dbReference>
<dbReference type="Proteomes" id="UP000334923">
    <property type="component" value="Unassembled WGS sequence"/>
</dbReference>
<dbReference type="SUPFAM" id="SSF54292">
    <property type="entry name" value="2Fe-2S ferredoxin-like"/>
    <property type="match status" value="1"/>
</dbReference>
<dbReference type="GO" id="GO:0051537">
    <property type="term" value="F:2 iron, 2 sulfur cluster binding"/>
    <property type="evidence" value="ECO:0007669"/>
    <property type="project" value="InterPro"/>
</dbReference>
<gene>
    <name evidence="6" type="primary">sdhB</name>
    <name evidence="6" type="synonym">frdB</name>
    <name evidence="6" type="ORF">MAMT_00469</name>
</gene>
<sequence>MRITLRLWRQSSPAEQGGFVEYVREEVRPDLSFLEMLDELNQDLERAGREPVAFEHDCREGICGSCSLMINGRPHGPGAGTTTCQLYMRSFADGERITVEPFRSRAFPLIKDLVVDRSAFDRILQSGGYISVGTGQAPEANTVPVPHSVAEEAFDAAHCIGCGACVATCINSSAVLFVGAKVGHLGLLPQGKIEQDLRVLRMVRAMDREGYGACSFTRACEAVCPKNISVEVISVLNRAYWRARAKEFLGWIKPVR</sequence>
<dbReference type="GO" id="GO:0009060">
    <property type="term" value="P:aerobic respiration"/>
    <property type="evidence" value="ECO:0007669"/>
    <property type="project" value="TreeGrafter"/>
</dbReference>